<keyword evidence="2 7" id="KW-0813">Transport</keyword>
<evidence type="ECO:0000256" key="5">
    <source>
        <dbReference type="ARBA" id="ARBA00023136"/>
    </source>
</evidence>
<keyword evidence="9" id="KW-0675">Receptor</keyword>
<evidence type="ECO:0000256" key="4">
    <source>
        <dbReference type="ARBA" id="ARBA00022692"/>
    </source>
</evidence>
<dbReference type="SUPFAM" id="SSF56935">
    <property type="entry name" value="Porins"/>
    <property type="match status" value="1"/>
</dbReference>
<organism evidence="9 10">
    <name type="scientific">Halalkalibaculum roseum</name>
    <dbReference type="NCBI Taxonomy" id="2709311"/>
    <lineage>
        <taxon>Bacteria</taxon>
        <taxon>Pseudomonadati</taxon>
        <taxon>Balneolota</taxon>
        <taxon>Balneolia</taxon>
        <taxon>Balneolales</taxon>
        <taxon>Balneolaceae</taxon>
        <taxon>Halalkalibaculum</taxon>
    </lineage>
</organism>
<feature type="domain" description="TonB-dependent receptor plug" evidence="8">
    <location>
        <begin position="223"/>
        <end position="349"/>
    </location>
</feature>
<protein>
    <submittedName>
        <fullName evidence="9">TonB-dependent receptor</fullName>
    </submittedName>
</protein>
<dbReference type="AlphaFoldDB" id="A0A6M1TB32"/>
<comment type="subcellular location">
    <subcellularLocation>
        <location evidence="1 7">Cell outer membrane</location>
        <topology evidence="1 7">Multi-pass membrane protein</topology>
    </subcellularLocation>
</comment>
<dbReference type="EMBL" id="JAALLT010000004">
    <property type="protein sequence ID" value="NGP77353.1"/>
    <property type="molecule type" value="Genomic_DNA"/>
</dbReference>
<dbReference type="Pfam" id="PF07715">
    <property type="entry name" value="Plug"/>
    <property type="match status" value="1"/>
</dbReference>
<dbReference type="InterPro" id="IPR039426">
    <property type="entry name" value="TonB-dep_rcpt-like"/>
</dbReference>
<accession>A0A6M1TB32</accession>
<keyword evidence="5 7" id="KW-0472">Membrane</keyword>
<dbReference type="InterPro" id="IPR023996">
    <property type="entry name" value="TonB-dep_OMP_SusC/RagA"/>
</dbReference>
<dbReference type="InterPro" id="IPR012910">
    <property type="entry name" value="Plug_dom"/>
</dbReference>
<evidence type="ECO:0000256" key="7">
    <source>
        <dbReference type="PROSITE-ProRule" id="PRU01360"/>
    </source>
</evidence>
<name>A0A6M1TB32_9BACT</name>
<comment type="similarity">
    <text evidence="7">Belongs to the TonB-dependent receptor family.</text>
</comment>
<keyword evidence="10" id="KW-1185">Reference proteome</keyword>
<dbReference type="Pfam" id="PF13715">
    <property type="entry name" value="CarbopepD_reg_2"/>
    <property type="match status" value="1"/>
</dbReference>
<dbReference type="NCBIfam" id="TIGR04057">
    <property type="entry name" value="SusC_RagA_signa"/>
    <property type="match status" value="1"/>
</dbReference>
<dbReference type="NCBIfam" id="TIGR04056">
    <property type="entry name" value="OMP_RagA_SusC"/>
    <property type="match status" value="1"/>
</dbReference>
<gene>
    <name evidence="9" type="ORF">G3570_11960</name>
</gene>
<comment type="caution">
    <text evidence="9">The sequence shown here is derived from an EMBL/GenBank/DDBJ whole genome shotgun (WGS) entry which is preliminary data.</text>
</comment>
<proteinExistence type="inferred from homology"/>
<dbReference type="PROSITE" id="PS52016">
    <property type="entry name" value="TONB_DEPENDENT_REC_3"/>
    <property type="match status" value="1"/>
</dbReference>
<keyword evidence="4 7" id="KW-0812">Transmembrane</keyword>
<evidence type="ECO:0000313" key="10">
    <source>
        <dbReference type="Proteomes" id="UP000473278"/>
    </source>
</evidence>
<evidence type="ECO:0000259" key="8">
    <source>
        <dbReference type="Pfam" id="PF07715"/>
    </source>
</evidence>
<dbReference type="RefSeq" id="WP_165142689.1">
    <property type="nucleotide sequence ID" value="NZ_JAALLT010000004.1"/>
</dbReference>
<evidence type="ECO:0000256" key="2">
    <source>
        <dbReference type="ARBA" id="ARBA00022448"/>
    </source>
</evidence>
<keyword evidence="3 7" id="KW-1134">Transmembrane beta strand</keyword>
<dbReference type="Gene3D" id="2.170.130.10">
    <property type="entry name" value="TonB-dependent receptor, plug domain"/>
    <property type="match status" value="1"/>
</dbReference>
<dbReference type="Proteomes" id="UP000473278">
    <property type="component" value="Unassembled WGS sequence"/>
</dbReference>
<dbReference type="InterPro" id="IPR008969">
    <property type="entry name" value="CarboxyPept-like_regulatory"/>
</dbReference>
<evidence type="ECO:0000256" key="1">
    <source>
        <dbReference type="ARBA" id="ARBA00004571"/>
    </source>
</evidence>
<reference evidence="9 10" key="1">
    <citation type="submission" date="2020-02" db="EMBL/GenBank/DDBJ databases">
        <title>Balneolaceae bacterium YR4-1, complete genome.</title>
        <authorList>
            <person name="Li Y."/>
            <person name="Wu S."/>
        </authorList>
    </citation>
    <scope>NUCLEOTIDE SEQUENCE [LARGE SCALE GENOMIC DNA]</scope>
    <source>
        <strain evidence="9 10">YR4-1</strain>
    </source>
</reference>
<sequence>MNFLKERIFKVCLVILGLILWNSPTEAQRLSSLMKVEQQSHQKVQIERGMTFTEALKIFEKQYKVVFLYHTDVITDKKVTRPYELPPKVDQALSTLFTGQGIEFKNLNPKTYAIFSKNDERFTSETPIIHRVDGIVTDAESGEALIGVNVVVKGTTNGVATNLEGRYSLETSSPQDTLVFSYIGYQKLEVPIEGRSQVDVSLQQQTLSGEELVVVGYGSSTRSDVTGSVSSVSVNQNEANRHNSVSSLLQGKAAGVVVKTTSGQPGSTVDVNIRGVSSLRGDNQPLYVVDGVIMNSSTDQMKSGTGEFGTEQAPQDALTGINPNDIKDIQILKDASATAIYGSRGANGVVLITTKTGQQGRTNVEYNGSTELGRVSNDMPMLDPLGYARYQNEYNQLQGFGDAYYIRDDGNIQPYDRDGGADSLAPVATPINWQDDILRTSVSQQHRISITGALEKTNYFFAAGYNKQEGIVENTGLQQGDFRLNLDRDVGDNLQISTRLTGMFRKNDQTQGSNAGGGTRFSIIRQMLGKAPLLDNFQEDQEYDLELEGPRAWLQGYDDLSEETRFIGGLKANYDISSNFNYILRLGGTVRNKTRKTWYGTELFVGEEVNGLAANSTLDYFGYNIDSILRFNGDLGENHNLRATLVGTFDRRIKKDASVEGHDFFSEALRADGIGFANSVFPYEKENRRISVLSGLARLNYRLYNNYLVTASLRADGSSKFTEGNKWGFFPSFAVAWRAGNEQFIKDLDLFSELKIRAGWGITGSQSLQPYQTLTPYNYAPYPDASNSLEAGAALSSLANEDLTWETTTQYNAGIDFGFWNNQLNGSLDIYYKETKDLLQRISLGPSSGFDNFFVNRGSIANKGVELALNGNVIQKKDFTINVGGNISFNRNEILDLGLSTGDFGGRELEAFLGSEVSGGSYFKTPANIFAVGQPVGVFWGYQTDGIIQTQEEAQNAPTYQGITAQAGDIKYIDRNGDGNIDPNDKTIIGDPNPDYSFGINSSITYKNISLDFYIDAIQNFDIANGNLLREAYAEGNAENIRSEAYYDAWRPDNQDGAYPRIGYTYRGDFPDFIVEDGSFIRLSNVTLSYNVPVSKISFLRGLNVYTTGNNLVTITDYSGWDPEVNAFPWDGTRIGVDYNTYPKMKSIIFGVNLKF</sequence>
<evidence type="ECO:0000256" key="3">
    <source>
        <dbReference type="ARBA" id="ARBA00022452"/>
    </source>
</evidence>
<dbReference type="InterPro" id="IPR037066">
    <property type="entry name" value="Plug_dom_sf"/>
</dbReference>
<dbReference type="Gene3D" id="2.40.170.20">
    <property type="entry name" value="TonB-dependent receptor, beta-barrel domain"/>
    <property type="match status" value="1"/>
</dbReference>
<dbReference type="InterPro" id="IPR036942">
    <property type="entry name" value="Beta-barrel_TonB_sf"/>
</dbReference>
<keyword evidence="6 7" id="KW-0998">Cell outer membrane</keyword>
<evidence type="ECO:0000256" key="6">
    <source>
        <dbReference type="ARBA" id="ARBA00023237"/>
    </source>
</evidence>
<dbReference type="Gene3D" id="2.60.40.1120">
    <property type="entry name" value="Carboxypeptidase-like, regulatory domain"/>
    <property type="match status" value="1"/>
</dbReference>
<evidence type="ECO:0000313" key="9">
    <source>
        <dbReference type="EMBL" id="NGP77353.1"/>
    </source>
</evidence>
<dbReference type="SUPFAM" id="SSF49464">
    <property type="entry name" value="Carboxypeptidase regulatory domain-like"/>
    <property type="match status" value="1"/>
</dbReference>
<dbReference type="GO" id="GO:0009279">
    <property type="term" value="C:cell outer membrane"/>
    <property type="evidence" value="ECO:0007669"/>
    <property type="project" value="UniProtKB-SubCell"/>
</dbReference>
<dbReference type="InterPro" id="IPR023997">
    <property type="entry name" value="TonB-dep_OMP_SusC/RagA_CS"/>
</dbReference>